<gene>
    <name evidence="2" type="ORF">JKP88DRAFT_254954</name>
</gene>
<dbReference type="Proteomes" id="UP000664859">
    <property type="component" value="Unassembled WGS sequence"/>
</dbReference>
<evidence type="ECO:0000313" key="2">
    <source>
        <dbReference type="EMBL" id="KAG5185469.1"/>
    </source>
</evidence>
<feature type="region of interest" description="Disordered" evidence="1">
    <location>
        <begin position="224"/>
        <end position="263"/>
    </location>
</feature>
<accession>A0A836CH92</accession>
<sequence>MATLDDVLAAIAMLRLEMHQLQSSLDNKVARLHEDTADFAEALERKIDALSLQIDSSSSAEGALCNTERGNRSLVLPSSLHRCSSDRDRQSSAESSQSCPQQLSSSSKVLYQLVSSRAECDDVEDQSLALERLQVHIPQGDKIGVLRMRAAAVLYPLACPQASQRKGIPCALCTVLVWRYMRDKPQCAAAAVTRPHVSPAITQVLLSVLRRRLTPVLAAHVPPRCSSGDASQRFQPTHREQAQRSQQVPAAMVEANGSSAQADKQTVLSGAAPANGYGPCNGSTAPCGNGGGEATGDGNQSRRGSDCSYGSAAAHGFVVLSPPPLIMRLPGVAAAAAAEAAAAAAAAAAASRNTAIAPEGAALLRQQQSAGFAVPAWDHRLERGAGDGNATRAAAGIAAAGGCRAVRAEAKGCGEMAAV</sequence>
<keyword evidence="3" id="KW-1185">Reference proteome</keyword>
<name>A0A836CH92_9STRA</name>
<dbReference type="AlphaFoldDB" id="A0A836CH92"/>
<evidence type="ECO:0000313" key="3">
    <source>
        <dbReference type="Proteomes" id="UP000664859"/>
    </source>
</evidence>
<protein>
    <submittedName>
        <fullName evidence="2">Uncharacterized protein</fullName>
    </submittedName>
</protein>
<proteinExistence type="predicted"/>
<organism evidence="2 3">
    <name type="scientific">Tribonema minus</name>
    <dbReference type="NCBI Taxonomy" id="303371"/>
    <lineage>
        <taxon>Eukaryota</taxon>
        <taxon>Sar</taxon>
        <taxon>Stramenopiles</taxon>
        <taxon>Ochrophyta</taxon>
        <taxon>PX clade</taxon>
        <taxon>Xanthophyceae</taxon>
        <taxon>Tribonematales</taxon>
        <taxon>Tribonemataceae</taxon>
        <taxon>Tribonema</taxon>
    </lineage>
</organism>
<dbReference type="EMBL" id="JAFCMP010000131">
    <property type="protein sequence ID" value="KAG5185469.1"/>
    <property type="molecule type" value="Genomic_DNA"/>
</dbReference>
<comment type="caution">
    <text evidence="2">The sequence shown here is derived from an EMBL/GenBank/DDBJ whole genome shotgun (WGS) entry which is preliminary data.</text>
</comment>
<reference evidence="2" key="1">
    <citation type="submission" date="2021-02" db="EMBL/GenBank/DDBJ databases">
        <title>First Annotated Genome of the Yellow-green Alga Tribonema minus.</title>
        <authorList>
            <person name="Mahan K.M."/>
        </authorList>
    </citation>
    <scope>NUCLEOTIDE SEQUENCE</scope>
    <source>
        <strain evidence="2">UTEX B ZZ1240</strain>
    </source>
</reference>
<evidence type="ECO:0000256" key="1">
    <source>
        <dbReference type="SAM" id="MobiDB-lite"/>
    </source>
</evidence>